<feature type="region of interest" description="Disordered" evidence="1">
    <location>
        <begin position="112"/>
        <end position="133"/>
    </location>
</feature>
<reference evidence="2 3" key="1">
    <citation type="submission" date="2024-02" db="EMBL/GenBank/DDBJ databases">
        <authorList>
            <person name="Vignale AGUSTIN F."/>
            <person name="Sosa J E."/>
            <person name="Modenutti C."/>
        </authorList>
    </citation>
    <scope>NUCLEOTIDE SEQUENCE [LARGE SCALE GENOMIC DNA]</scope>
</reference>
<dbReference type="AlphaFoldDB" id="A0ABC8SQC5"/>
<accession>A0ABC8SQC5</accession>
<proteinExistence type="predicted"/>
<protein>
    <submittedName>
        <fullName evidence="2">Uncharacterized protein</fullName>
    </submittedName>
</protein>
<evidence type="ECO:0000256" key="1">
    <source>
        <dbReference type="SAM" id="MobiDB-lite"/>
    </source>
</evidence>
<evidence type="ECO:0000313" key="2">
    <source>
        <dbReference type="EMBL" id="CAK9158025.1"/>
    </source>
</evidence>
<comment type="caution">
    <text evidence="2">The sequence shown here is derived from an EMBL/GenBank/DDBJ whole genome shotgun (WGS) entry which is preliminary data.</text>
</comment>
<dbReference type="Proteomes" id="UP001642360">
    <property type="component" value="Unassembled WGS sequence"/>
</dbReference>
<gene>
    <name evidence="2" type="ORF">ILEXP_LOCUS26613</name>
</gene>
<sequence length="154" mass="16369">MAIPKETPFEIKKELTPFGLNACSVLGPLNGQVIKVLHKASGNESNGKTTVMEVNPNGAATVVAGCSVPKGTWSNEVEPSNLVELMLENEMLRTMVETNRNFDQGVLNHRGLAAGRGNGRGPSQEGGRTGSNTSTWVARVMLEMAIGTELMQGC</sequence>
<dbReference type="EMBL" id="CAUOFW020003093">
    <property type="protein sequence ID" value="CAK9158025.1"/>
    <property type="molecule type" value="Genomic_DNA"/>
</dbReference>
<organism evidence="2 3">
    <name type="scientific">Ilex paraguariensis</name>
    <name type="common">yerba mate</name>
    <dbReference type="NCBI Taxonomy" id="185542"/>
    <lineage>
        <taxon>Eukaryota</taxon>
        <taxon>Viridiplantae</taxon>
        <taxon>Streptophyta</taxon>
        <taxon>Embryophyta</taxon>
        <taxon>Tracheophyta</taxon>
        <taxon>Spermatophyta</taxon>
        <taxon>Magnoliopsida</taxon>
        <taxon>eudicotyledons</taxon>
        <taxon>Gunneridae</taxon>
        <taxon>Pentapetalae</taxon>
        <taxon>asterids</taxon>
        <taxon>campanulids</taxon>
        <taxon>Aquifoliales</taxon>
        <taxon>Aquifoliaceae</taxon>
        <taxon>Ilex</taxon>
    </lineage>
</organism>
<name>A0ABC8SQC5_9AQUA</name>
<keyword evidence="3" id="KW-1185">Reference proteome</keyword>
<evidence type="ECO:0000313" key="3">
    <source>
        <dbReference type="Proteomes" id="UP001642360"/>
    </source>
</evidence>